<dbReference type="Gene3D" id="3.40.50.720">
    <property type="entry name" value="NAD(P)-binding Rossmann-like Domain"/>
    <property type="match status" value="1"/>
</dbReference>
<dbReference type="SUPFAM" id="SSF55347">
    <property type="entry name" value="Glyceraldehyde-3-phosphate dehydrogenase-like, C-terminal domain"/>
    <property type="match status" value="1"/>
</dbReference>
<dbReference type="PANTHER" id="PTHR11133">
    <property type="entry name" value="SACCHAROPINE DEHYDROGENASE"/>
    <property type="match status" value="1"/>
</dbReference>
<reference evidence="4 5" key="1">
    <citation type="submission" date="2019-08" db="EMBL/GenBank/DDBJ databases">
        <authorList>
            <person name="Guy L."/>
        </authorList>
    </citation>
    <scope>NUCLEOTIDE SEQUENCE [LARGE SCALE GENOMIC DNA]</scope>
    <source>
        <strain evidence="4 5">SGT-108</strain>
    </source>
</reference>
<proteinExistence type="predicted"/>
<dbReference type="Proteomes" id="UP000324194">
    <property type="component" value="Chromosome 1"/>
</dbReference>
<name>A0A5E4PD80_9COXI</name>
<dbReference type="Gene3D" id="3.30.360.10">
    <property type="entry name" value="Dihydrodipicolinate Reductase, domain 2"/>
    <property type="match status" value="1"/>
</dbReference>
<dbReference type="EMBL" id="LR699119">
    <property type="protein sequence ID" value="VVC74840.1"/>
    <property type="molecule type" value="Genomic_DNA"/>
</dbReference>
<protein>
    <submittedName>
        <fullName evidence="4">Lysine 6-dehydrogenase</fullName>
    </submittedName>
</protein>
<feature type="domain" description="Saccharopine dehydrogenase NADP binding" evidence="2">
    <location>
        <begin position="4"/>
        <end position="114"/>
    </location>
</feature>
<dbReference type="AlphaFoldDB" id="A0A5E4PD80"/>
<dbReference type="PANTHER" id="PTHR11133:SF22">
    <property type="entry name" value="ALPHA-AMINOADIPIC SEMIALDEHYDE SYNTHASE, MITOCHONDRIAL"/>
    <property type="match status" value="1"/>
</dbReference>
<dbReference type="RefSeq" id="WP_148337606.1">
    <property type="nucleotide sequence ID" value="NZ_LR699119.1"/>
</dbReference>
<evidence type="ECO:0000313" key="4">
    <source>
        <dbReference type="EMBL" id="VVC74840.1"/>
    </source>
</evidence>
<keyword evidence="1" id="KW-0560">Oxidoreductase</keyword>
<dbReference type="GO" id="GO:0016491">
    <property type="term" value="F:oxidoreductase activity"/>
    <property type="evidence" value="ECO:0007669"/>
    <property type="project" value="UniProtKB-KW"/>
</dbReference>
<gene>
    <name evidence="4" type="primary">lysDH</name>
    <name evidence="4" type="ORF">AQUSIP_01120</name>
</gene>
<dbReference type="KEGG" id="asip:AQUSIP_01120"/>
<dbReference type="InterPro" id="IPR051168">
    <property type="entry name" value="AASS"/>
</dbReference>
<dbReference type="InterPro" id="IPR036291">
    <property type="entry name" value="NAD(P)-bd_dom_sf"/>
</dbReference>
<dbReference type="SUPFAM" id="SSF51735">
    <property type="entry name" value="NAD(P)-binding Rossmann-fold domains"/>
    <property type="match status" value="1"/>
</dbReference>
<dbReference type="Pfam" id="PF16653">
    <property type="entry name" value="Sacchrp_dh_C"/>
    <property type="match status" value="1"/>
</dbReference>
<evidence type="ECO:0000259" key="2">
    <source>
        <dbReference type="Pfam" id="PF03435"/>
    </source>
</evidence>
<keyword evidence="5" id="KW-1185">Reference proteome</keyword>
<dbReference type="OrthoDB" id="9769367at2"/>
<evidence type="ECO:0000259" key="3">
    <source>
        <dbReference type="Pfam" id="PF16653"/>
    </source>
</evidence>
<sequence length="361" mass="40564">MHNVLVIGAGKIGSLISFLLAHSNTYFVHLADIQKENPHVRRLGELPNFKYSQLDANDINSISEFLKQNKIDAVISSLPYYCNIPIAKAAAAHHLHYFDLTEDVETTKAVEELARHAKGAFVPQCGLAPGFISIVANDLMKNFPKLDTVKMRVGALPTNISNALQYSLTWSTDGLINEYGNPCQAVEDGEQVDLLPLEGLEEIKIDGLTYEAFNTSGGIGSLVHTYFGKVKHLSYKTIRYPGHCAKIRFLMNDLKLNDDRDTLKRIFEHAIPKTYQDVVLVYVSVTGTQDEQFVEENYVKKFYPKRIGGHRWSAIQLTTASGICGVVDLVLHNTEKYHGFVRQEQFAFNDLISNRFGEYYA</sequence>
<accession>A0A5E4PD80</accession>
<feature type="domain" description="Saccharopine dehydrogenase-like C-terminal" evidence="3">
    <location>
        <begin position="126"/>
        <end position="349"/>
    </location>
</feature>
<evidence type="ECO:0000256" key="1">
    <source>
        <dbReference type="ARBA" id="ARBA00023002"/>
    </source>
</evidence>
<dbReference type="Pfam" id="PF03435">
    <property type="entry name" value="Sacchrp_dh_NADP"/>
    <property type="match status" value="1"/>
</dbReference>
<evidence type="ECO:0000313" key="5">
    <source>
        <dbReference type="Proteomes" id="UP000324194"/>
    </source>
</evidence>
<dbReference type="InterPro" id="IPR032095">
    <property type="entry name" value="Sacchrp_dh-like_C"/>
</dbReference>
<organism evidence="4 5">
    <name type="scientific">Aquicella siphonis</name>
    <dbReference type="NCBI Taxonomy" id="254247"/>
    <lineage>
        <taxon>Bacteria</taxon>
        <taxon>Pseudomonadati</taxon>
        <taxon>Pseudomonadota</taxon>
        <taxon>Gammaproteobacteria</taxon>
        <taxon>Legionellales</taxon>
        <taxon>Coxiellaceae</taxon>
        <taxon>Aquicella</taxon>
    </lineage>
</organism>
<dbReference type="InterPro" id="IPR005097">
    <property type="entry name" value="Sacchrp_dh_NADP-bd"/>
</dbReference>